<accession>A0A1V0SHH9</accession>
<evidence type="ECO:0000259" key="1">
    <source>
        <dbReference type="Pfam" id="PF00646"/>
    </source>
</evidence>
<name>A0A1V0SHH9_9VIRU</name>
<feature type="domain" description="F-box" evidence="1">
    <location>
        <begin position="3"/>
        <end position="39"/>
    </location>
</feature>
<gene>
    <name evidence="2" type="ORF">Klosneuvirus_1_43</name>
</gene>
<protein>
    <recommendedName>
        <fullName evidence="1">F-box domain-containing protein</fullName>
    </recommendedName>
</protein>
<dbReference type="Pfam" id="PF00646">
    <property type="entry name" value="F-box"/>
    <property type="match status" value="1"/>
</dbReference>
<dbReference type="SUPFAM" id="SSF81383">
    <property type="entry name" value="F-box domain"/>
    <property type="match status" value="1"/>
</dbReference>
<dbReference type="InterPro" id="IPR036047">
    <property type="entry name" value="F-box-like_dom_sf"/>
</dbReference>
<evidence type="ECO:0000313" key="2">
    <source>
        <dbReference type="EMBL" id="ARF11186.1"/>
    </source>
</evidence>
<proteinExistence type="predicted"/>
<reference evidence="2" key="1">
    <citation type="journal article" date="2017" name="Science">
        <title>Giant viruses with an expanded complement of translation system components.</title>
        <authorList>
            <person name="Schulz F."/>
            <person name="Yutin N."/>
            <person name="Ivanova N.N."/>
            <person name="Ortega D.R."/>
            <person name="Lee T.K."/>
            <person name="Vierheilig J."/>
            <person name="Daims H."/>
            <person name="Horn M."/>
            <person name="Wagner M."/>
            <person name="Jensen G.J."/>
            <person name="Kyrpides N.C."/>
            <person name="Koonin E.V."/>
            <person name="Woyke T."/>
        </authorList>
    </citation>
    <scope>NUCLEOTIDE SEQUENCE</scope>
    <source>
        <strain evidence="2">KNV1</strain>
    </source>
</reference>
<sequence>MESLPLELCIHHIFNNIDTTSVVRSMRISKYWKELIEQVLPHLEIDVSYNEFISDNNLVIFSENKSINLSHCLSLTGSTVWLIQPDKLNLEGCINLSDCVLKYLIGIKELNIRGIYDSKDYRINNEYLSELRKLTVKAGRGTKYIFVMGASKLSHLTIQDFLITPELFKQYQQLTTIHFINCSFNSDFCYNKSNINYYKKIESITFDYCSDQVNLDDYDDRIDYIIAFVTKYLPNTCIITFHHNIDDKEININNITKEEFLKLIKQ</sequence>
<organism evidence="2">
    <name type="scientific">Klosneuvirus KNV1</name>
    <dbReference type="NCBI Taxonomy" id="1977640"/>
    <lineage>
        <taxon>Viruses</taxon>
        <taxon>Varidnaviria</taxon>
        <taxon>Bamfordvirae</taxon>
        <taxon>Nucleocytoviricota</taxon>
        <taxon>Megaviricetes</taxon>
        <taxon>Imitervirales</taxon>
        <taxon>Mimiviridae</taxon>
        <taxon>Klosneuvirinae</taxon>
        <taxon>Klosneuvirus</taxon>
    </lineage>
</organism>
<dbReference type="CDD" id="cd09917">
    <property type="entry name" value="F-box_SF"/>
    <property type="match status" value="1"/>
</dbReference>
<dbReference type="InterPro" id="IPR001810">
    <property type="entry name" value="F-box_dom"/>
</dbReference>
<dbReference type="EMBL" id="KY684108">
    <property type="protein sequence ID" value="ARF11186.1"/>
    <property type="molecule type" value="Genomic_DNA"/>
</dbReference>
<dbReference type="SUPFAM" id="SSF52047">
    <property type="entry name" value="RNI-like"/>
    <property type="match status" value="1"/>
</dbReference>